<dbReference type="EMBL" id="VBAJ01000149">
    <property type="protein sequence ID" value="TMJ07807.1"/>
    <property type="molecule type" value="Genomic_DNA"/>
</dbReference>
<dbReference type="InterPro" id="IPR029068">
    <property type="entry name" value="Glyas_Bleomycin-R_OHBP_Dase"/>
</dbReference>
<reference evidence="2 3" key="1">
    <citation type="journal article" date="2019" name="Nat. Microbiol.">
        <title>Mediterranean grassland soil C-N compound turnover is dependent on rainfall and depth, and is mediated by genomically divergent microorganisms.</title>
        <authorList>
            <person name="Diamond S."/>
            <person name="Andeer P.F."/>
            <person name="Li Z."/>
            <person name="Crits-Christoph A."/>
            <person name="Burstein D."/>
            <person name="Anantharaman K."/>
            <person name="Lane K.R."/>
            <person name="Thomas B.C."/>
            <person name="Pan C."/>
            <person name="Northen T.R."/>
            <person name="Banfield J.F."/>
        </authorList>
    </citation>
    <scope>NUCLEOTIDE SEQUENCE [LARGE SCALE GENOMIC DNA]</scope>
    <source>
        <strain evidence="2">NP_2</strain>
    </source>
</reference>
<evidence type="ECO:0000313" key="2">
    <source>
        <dbReference type="EMBL" id="TMJ07807.1"/>
    </source>
</evidence>
<dbReference type="PROSITE" id="PS51819">
    <property type="entry name" value="VOC"/>
    <property type="match status" value="1"/>
</dbReference>
<dbReference type="Pfam" id="PF00903">
    <property type="entry name" value="Glyoxalase"/>
    <property type="match status" value="1"/>
</dbReference>
<sequence>MKPHVSGITLGVKDMNRAKRFYSKGLGWPIQQDYQGQWVSFSLNNGSSTLGLRPWETVAGDAGVAPDGTGFRGIAFSYDVRSKDRVDAVLAEAKRAGGTIAKPAQEAGWGGYVGYFTDPDGYLWKVGWAPATAEQPSAAE</sequence>
<evidence type="ECO:0000313" key="3">
    <source>
        <dbReference type="Proteomes" id="UP000318661"/>
    </source>
</evidence>
<dbReference type="PANTHER" id="PTHR36503">
    <property type="entry name" value="BLR2520 PROTEIN"/>
    <property type="match status" value="1"/>
</dbReference>
<comment type="caution">
    <text evidence="2">The sequence shown here is derived from an EMBL/GenBank/DDBJ whole genome shotgun (WGS) entry which is preliminary data.</text>
</comment>
<gene>
    <name evidence="2" type="ORF">E6G99_05725</name>
</gene>
<dbReference type="Proteomes" id="UP000318661">
    <property type="component" value="Unassembled WGS sequence"/>
</dbReference>
<dbReference type="AlphaFoldDB" id="A0A537LJF9"/>
<protein>
    <recommendedName>
        <fullName evidence="1">VOC domain-containing protein</fullName>
    </recommendedName>
</protein>
<organism evidence="2 3">
    <name type="scientific">Candidatus Segetimicrobium genomatis</name>
    <dbReference type="NCBI Taxonomy" id="2569760"/>
    <lineage>
        <taxon>Bacteria</taxon>
        <taxon>Bacillati</taxon>
        <taxon>Candidatus Sysuimicrobiota</taxon>
        <taxon>Candidatus Sysuimicrobiia</taxon>
        <taxon>Candidatus Sysuimicrobiales</taxon>
        <taxon>Candidatus Segetimicrobiaceae</taxon>
        <taxon>Candidatus Segetimicrobium</taxon>
    </lineage>
</organism>
<dbReference type="Gene3D" id="3.10.180.10">
    <property type="entry name" value="2,3-Dihydroxybiphenyl 1,2-Dioxygenase, domain 1"/>
    <property type="match status" value="1"/>
</dbReference>
<dbReference type="InterPro" id="IPR004360">
    <property type="entry name" value="Glyas_Fos-R_dOase_dom"/>
</dbReference>
<dbReference type="PANTHER" id="PTHR36503:SF1">
    <property type="entry name" value="BLR2520 PROTEIN"/>
    <property type="match status" value="1"/>
</dbReference>
<evidence type="ECO:0000259" key="1">
    <source>
        <dbReference type="PROSITE" id="PS51819"/>
    </source>
</evidence>
<dbReference type="SUPFAM" id="SSF54593">
    <property type="entry name" value="Glyoxalase/Bleomycin resistance protein/Dihydroxybiphenyl dioxygenase"/>
    <property type="match status" value="1"/>
</dbReference>
<proteinExistence type="predicted"/>
<feature type="domain" description="VOC" evidence="1">
    <location>
        <begin position="4"/>
        <end position="129"/>
    </location>
</feature>
<name>A0A537LJF9_9BACT</name>
<accession>A0A537LJF9</accession>
<dbReference type="InterPro" id="IPR037523">
    <property type="entry name" value="VOC_core"/>
</dbReference>